<dbReference type="EMBL" id="BLIN01000005">
    <property type="protein sequence ID" value="GFE09521.1"/>
    <property type="molecule type" value="Genomic_DNA"/>
</dbReference>
<protein>
    <submittedName>
        <fullName evidence="1">Uncharacterized protein</fullName>
    </submittedName>
</protein>
<evidence type="ECO:0000313" key="4">
    <source>
        <dbReference type="Proteomes" id="UP001432292"/>
    </source>
</evidence>
<dbReference type="GeneID" id="96635174"/>
<dbReference type="AlphaFoldDB" id="A0A640SGN6"/>
<sequence>MHPTPVVPERDAWLLAHSSALLRPGETLYGALPVRLDPLVPDRIPRRCRRAKPEALERERFKGWWRILLPVSFVMWVCALPAGLLERGAHHTWHGIRRLFRGRVWEGGWDSAAGWFVVTTRTGTDDERRHDNHRLALAFTDRRLLLLSHPALPEREAAQVLGELPRGRFALRPEPHPARHTHRVDIAFPDGSWLALEATEREQVPQLSGLLSPV</sequence>
<dbReference type="EMBL" id="CP108473">
    <property type="protein sequence ID" value="WUS25734.1"/>
    <property type="molecule type" value="Genomic_DNA"/>
</dbReference>
<reference evidence="1 3" key="1">
    <citation type="submission" date="2019-12" db="EMBL/GenBank/DDBJ databases">
        <title>Whole genome shotgun sequence of Streptomyces caniferus NBRC 15389.</title>
        <authorList>
            <person name="Ichikawa N."/>
            <person name="Kimura A."/>
            <person name="Kitahashi Y."/>
            <person name="Komaki H."/>
            <person name="Tamura T."/>
        </authorList>
    </citation>
    <scope>NUCLEOTIDE SEQUENCE [LARGE SCALE GENOMIC DNA]</scope>
    <source>
        <strain evidence="1 3">NBRC 15389</strain>
    </source>
</reference>
<dbReference type="Proteomes" id="UP000435837">
    <property type="component" value="Unassembled WGS sequence"/>
</dbReference>
<accession>A0A640SGN6</accession>
<reference evidence="2" key="2">
    <citation type="submission" date="2022-10" db="EMBL/GenBank/DDBJ databases">
        <title>The complete genomes of actinobacterial strains from the NBC collection.</title>
        <authorList>
            <person name="Joergensen T.S."/>
            <person name="Alvarez Arevalo M."/>
            <person name="Sterndorff E.B."/>
            <person name="Faurdal D."/>
            <person name="Vuksanovic O."/>
            <person name="Mourched A.-S."/>
            <person name="Charusanti P."/>
            <person name="Shaw S."/>
            <person name="Blin K."/>
            <person name="Weber T."/>
        </authorList>
    </citation>
    <scope>NUCLEOTIDE SEQUENCE</scope>
    <source>
        <strain evidence="2">NBC_01256</strain>
    </source>
</reference>
<name>A0A640SGN6_9ACTN</name>
<keyword evidence="4" id="KW-1185">Reference proteome</keyword>
<proteinExistence type="predicted"/>
<evidence type="ECO:0000313" key="2">
    <source>
        <dbReference type="EMBL" id="WUS25734.1"/>
    </source>
</evidence>
<gene>
    <name evidence="2" type="ORF">OG727_27600</name>
    <name evidence="1" type="ORF">Scani_57890</name>
</gene>
<organism evidence="1 3">
    <name type="scientific">Streptomyces caniferus</name>
    <dbReference type="NCBI Taxonomy" id="285557"/>
    <lineage>
        <taxon>Bacteria</taxon>
        <taxon>Bacillati</taxon>
        <taxon>Actinomycetota</taxon>
        <taxon>Actinomycetes</taxon>
        <taxon>Kitasatosporales</taxon>
        <taxon>Streptomycetaceae</taxon>
        <taxon>Streptomyces</taxon>
    </lineage>
</organism>
<dbReference type="OrthoDB" id="3866741at2"/>
<dbReference type="Proteomes" id="UP001432292">
    <property type="component" value="Chromosome"/>
</dbReference>
<evidence type="ECO:0000313" key="3">
    <source>
        <dbReference type="Proteomes" id="UP000435837"/>
    </source>
</evidence>
<evidence type="ECO:0000313" key="1">
    <source>
        <dbReference type="EMBL" id="GFE09521.1"/>
    </source>
</evidence>
<dbReference type="RefSeq" id="WP_159480553.1">
    <property type="nucleotide sequence ID" value="NZ_BAAATH010000053.1"/>
</dbReference>